<comment type="caution">
    <text evidence="2">The sequence shown here is derived from an EMBL/GenBank/DDBJ whole genome shotgun (WGS) entry which is preliminary data.</text>
</comment>
<dbReference type="PANTHER" id="PTHR10677:SF3">
    <property type="entry name" value="FI07626P-RELATED"/>
    <property type="match status" value="1"/>
</dbReference>
<organism evidence="2 3">
    <name type="scientific">Camellia sinensis</name>
    <name type="common">Tea plant</name>
    <name type="synonym">Thea sinensis</name>
    <dbReference type="NCBI Taxonomy" id="4442"/>
    <lineage>
        <taxon>Eukaryota</taxon>
        <taxon>Viridiplantae</taxon>
        <taxon>Streptophyta</taxon>
        <taxon>Embryophyta</taxon>
        <taxon>Tracheophyta</taxon>
        <taxon>Spermatophyta</taxon>
        <taxon>Magnoliopsida</taxon>
        <taxon>eudicotyledons</taxon>
        <taxon>Gunneridae</taxon>
        <taxon>Pentapetalae</taxon>
        <taxon>asterids</taxon>
        <taxon>Ericales</taxon>
        <taxon>Theaceae</taxon>
        <taxon>Camellia</taxon>
    </lineage>
</organism>
<dbReference type="PROSITE" id="PS50294">
    <property type="entry name" value="WD_REPEATS_REGION"/>
    <property type="match status" value="1"/>
</dbReference>
<accession>A0A7J7FQT2</accession>
<dbReference type="InterPro" id="IPR001680">
    <property type="entry name" value="WD40_rpt"/>
</dbReference>
<evidence type="ECO:0000256" key="1">
    <source>
        <dbReference type="PROSITE-ProRule" id="PRU00221"/>
    </source>
</evidence>
<dbReference type="Gene3D" id="2.130.10.10">
    <property type="entry name" value="YVTN repeat-like/Quinoprotein amine dehydrogenase"/>
    <property type="match status" value="1"/>
</dbReference>
<reference evidence="3" key="1">
    <citation type="journal article" date="2020" name="Nat. Commun.">
        <title>Genome assembly of wild tea tree DASZ reveals pedigree and selection history of tea varieties.</title>
        <authorList>
            <person name="Zhang W."/>
            <person name="Zhang Y."/>
            <person name="Qiu H."/>
            <person name="Guo Y."/>
            <person name="Wan H."/>
            <person name="Zhang X."/>
            <person name="Scossa F."/>
            <person name="Alseekh S."/>
            <person name="Zhang Q."/>
            <person name="Wang P."/>
            <person name="Xu L."/>
            <person name="Schmidt M.H."/>
            <person name="Jia X."/>
            <person name="Li D."/>
            <person name="Zhu A."/>
            <person name="Guo F."/>
            <person name="Chen W."/>
            <person name="Ni D."/>
            <person name="Usadel B."/>
            <person name="Fernie A.R."/>
            <person name="Wen W."/>
        </authorList>
    </citation>
    <scope>NUCLEOTIDE SEQUENCE [LARGE SCALE GENOMIC DNA]</scope>
    <source>
        <strain evidence="3">cv. G240</strain>
    </source>
</reference>
<dbReference type="InterPro" id="IPR015496">
    <property type="entry name" value="Ubiquilin"/>
</dbReference>
<evidence type="ECO:0000313" key="2">
    <source>
        <dbReference type="EMBL" id="KAF5930663.1"/>
    </source>
</evidence>
<dbReference type="InterPro" id="IPR036322">
    <property type="entry name" value="WD40_repeat_dom_sf"/>
</dbReference>
<evidence type="ECO:0008006" key="4">
    <source>
        <dbReference type="Google" id="ProtNLM"/>
    </source>
</evidence>
<dbReference type="SUPFAM" id="SSF50978">
    <property type="entry name" value="WD40 repeat-like"/>
    <property type="match status" value="1"/>
</dbReference>
<sequence>MSHTMVVSLCFPTVRSAPNWPKQRANSKKALTRNETGAVAEQQWVWRREEGCSVAVVSGKPEHSLPTGSSELAVNHIDSKLVMVAGVAAEETGRKLRVYAVEKNPNAIVTLHVHEKDVIGITYHSHRNLVATYSEDCTMKLWKLPQCGSTELWRACAGPLVTLPREVGGAQTNSTTRSNPAGDARLPAVGGLGGLGLPEMFDSMQDTASLSQFMQNPAVSQMMQVLLSNPQYMNQILGLNPQQSNMLGSNSQLREMMQNPVKLMVL</sequence>
<gene>
    <name evidence="2" type="ORF">HYC85_031536</name>
</gene>
<dbReference type="EMBL" id="JACBKZ010000015">
    <property type="protein sequence ID" value="KAF5930663.1"/>
    <property type="molecule type" value="Genomic_DNA"/>
</dbReference>
<name>A0A7J7FQT2_CAMSI</name>
<dbReference type="AlphaFoldDB" id="A0A7J7FQT2"/>
<proteinExistence type="predicted"/>
<reference evidence="2 3" key="2">
    <citation type="submission" date="2020-07" db="EMBL/GenBank/DDBJ databases">
        <title>Genome assembly of wild tea tree DASZ reveals pedigree and selection history of tea varieties.</title>
        <authorList>
            <person name="Zhang W."/>
        </authorList>
    </citation>
    <scope>NUCLEOTIDE SEQUENCE [LARGE SCALE GENOMIC DNA]</scope>
    <source>
        <strain evidence="3">cv. G240</strain>
        <tissue evidence="2">Leaf</tissue>
    </source>
</reference>
<dbReference type="PANTHER" id="PTHR10677">
    <property type="entry name" value="UBIQUILIN"/>
    <property type="match status" value="1"/>
</dbReference>
<dbReference type="Proteomes" id="UP000593564">
    <property type="component" value="Unassembled WGS sequence"/>
</dbReference>
<dbReference type="InterPro" id="IPR015943">
    <property type="entry name" value="WD40/YVTN_repeat-like_dom_sf"/>
</dbReference>
<dbReference type="GO" id="GO:0005829">
    <property type="term" value="C:cytosol"/>
    <property type="evidence" value="ECO:0007669"/>
    <property type="project" value="TreeGrafter"/>
</dbReference>
<keyword evidence="3" id="KW-1185">Reference proteome</keyword>
<dbReference type="SMART" id="SM00320">
    <property type="entry name" value="WD40"/>
    <property type="match status" value="1"/>
</dbReference>
<protein>
    <recommendedName>
        <fullName evidence="4">STI1 domain-containing protein</fullName>
    </recommendedName>
</protein>
<dbReference type="GO" id="GO:0031593">
    <property type="term" value="F:polyubiquitin modification-dependent protein binding"/>
    <property type="evidence" value="ECO:0007669"/>
    <property type="project" value="TreeGrafter"/>
</dbReference>
<evidence type="ECO:0000313" key="3">
    <source>
        <dbReference type="Proteomes" id="UP000593564"/>
    </source>
</evidence>
<feature type="repeat" description="WD" evidence="1">
    <location>
        <begin position="111"/>
        <end position="144"/>
    </location>
</feature>
<keyword evidence="1" id="KW-0853">WD repeat</keyword>
<dbReference type="PROSITE" id="PS50082">
    <property type="entry name" value="WD_REPEATS_2"/>
    <property type="match status" value="1"/>
</dbReference>
<dbReference type="GO" id="GO:0006511">
    <property type="term" value="P:ubiquitin-dependent protein catabolic process"/>
    <property type="evidence" value="ECO:0007669"/>
    <property type="project" value="TreeGrafter"/>
</dbReference>